<organism evidence="2 3">
    <name type="scientific">Roseomonas gilardii</name>
    <dbReference type="NCBI Taxonomy" id="257708"/>
    <lineage>
        <taxon>Bacteria</taxon>
        <taxon>Pseudomonadati</taxon>
        <taxon>Pseudomonadota</taxon>
        <taxon>Alphaproteobacteria</taxon>
        <taxon>Acetobacterales</taxon>
        <taxon>Roseomonadaceae</taxon>
        <taxon>Roseomonas</taxon>
    </lineage>
</organism>
<evidence type="ECO:0000313" key="2">
    <source>
        <dbReference type="EMBL" id="APT57789.1"/>
    </source>
</evidence>
<name>A0A1L7AGG6_9PROT</name>
<sequence>MSGSGLSRFLAMHNEGSPVERKQSGRGQVAREGDPNPETPGTRIMIGASKSKPGDALATFLAMDDMGSPYEMQRRGMTQAEAEGVEGEILGRDGRAVYPGDLDETHTKLVGYFEEAERNSDSARRAAERDRDYFDDKQWTAKEMEALRKRGQPDLTINYVKRKVELLSGLERRSRTDPKAFPRTPTEEDRADAATQSLRYVADATHFGQVRSDVYQNMLIEGFGGCEIGLEDDGKGGAEITLTHVPWDRLFHDPHSRRADFSDARYLGIVIWMDRDQLLEMFPNADEVVAETFAPSSGTYEDKPGHVAWQDNQRKRSRIVQVYWLEGGDWWGATISRAGFLSEPQRSPFKDHRGRSTCPLRLRSAYVDRENNRYGAARTLIGLQDEINKRRSKALHLLSVNRIIAEKGAVQDVDRARREVARPDGYIEVAPQMRFEVAPAGDLSAGQFQLLQHATQEMQASGPNASMAGNDPRDLSGKAIMAQQAGGAAQNEPLADALRQWSREVYEVVWQAIREFWTGEKWLRVTDDMGKLQWVGLNHRVTLQEELAKMPEDQRAMAMQRMMLQPGDPRLMQVIRIENEVSDLEVDITIEEGPDSPSMQAEQFQQLTQLAGALPPGTIPPDVIIAASSLRNKEQLLDMLKQQREAQAQQQQAQAPIAQAHAVAEVRQKDAQAQANEALAAERRAKAVHQVAQTHRTAAESPAVPVGPVGPDGQPILPGQMRVAYPAPAQEMGAPLQ</sequence>
<dbReference type="RefSeq" id="WP_075798607.1">
    <property type="nucleotide sequence ID" value="NZ_CP015583.1"/>
</dbReference>
<evidence type="ECO:0000313" key="3">
    <source>
        <dbReference type="Proteomes" id="UP000185494"/>
    </source>
</evidence>
<dbReference type="EMBL" id="CP015583">
    <property type="protein sequence ID" value="APT57789.1"/>
    <property type="molecule type" value="Genomic_DNA"/>
</dbReference>
<dbReference type="KEGG" id="rgi:RGI145_12370"/>
<gene>
    <name evidence="2" type="ORF">RGI145_12370</name>
</gene>
<reference evidence="2 3" key="1">
    <citation type="submission" date="2016-05" db="EMBL/GenBank/DDBJ databases">
        <title>Complete Genome and Methylome Analysis of Psychrotrophic Bacterial Isolates from Antarctic Lake Untersee.</title>
        <authorList>
            <person name="Fomenkov A."/>
            <person name="Akimov V.N."/>
            <person name="Vasilyeva L.V."/>
            <person name="Andersen D."/>
            <person name="Vincze T."/>
            <person name="Roberts R.J."/>
        </authorList>
    </citation>
    <scope>NUCLEOTIDE SEQUENCE [LARGE SCALE GENOMIC DNA]</scope>
    <source>
        <strain evidence="2 3">U14-5</strain>
    </source>
</reference>
<feature type="region of interest" description="Disordered" evidence="1">
    <location>
        <begin position="696"/>
        <end position="720"/>
    </location>
</feature>
<protein>
    <submittedName>
        <fullName evidence="2">Uncharacterized protein</fullName>
    </submittedName>
</protein>
<feature type="compositionally biased region" description="Basic and acidic residues" evidence="1">
    <location>
        <begin position="18"/>
        <end position="34"/>
    </location>
</feature>
<dbReference type="AlphaFoldDB" id="A0A1L7AGG6"/>
<proteinExistence type="predicted"/>
<feature type="region of interest" description="Disordered" evidence="1">
    <location>
        <begin position="171"/>
        <end position="192"/>
    </location>
</feature>
<dbReference type="STRING" id="257708.RGI145_12370"/>
<accession>A0A1L7AGG6</accession>
<evidence type="ECO:0000256" key="1">
    <source>
        <dbReference type="SAM" id="MobiDB-lite"/>
    </source>
</evidence>
<dbReference type="Pfam" id="PF16510">
    <property type="entry name" value="P22_portal"/>
    <property type="match status" value="1"/>
</dbReference>
<feature type="region of interest" description="Disordered" evidence="1">
    <location>
        <begin position="1"/>
        <end position="49"/>
    </location>
</feature>
<dbReference type="InterPro" id="IPR032427">
    <property type="entry name" value="P22_portal"/>
</dbReference>
<dbReference type="Proteomes" id="UP000185494">
    <property type="component" value="Chromosome 1"/>
</dbReference>
<feature type="compositionally biased region" description="Low complexity" evidence="1">
    <location>
        <begin position="702"/>
        <end position="715"/>
    </location>
</feature>